<accession>A0ABT2HR78</accession>
<dbReference type="EMBL" id="JALXMO010000016">
    <property type="protein sequence ID" value="MCT1607166.1"/>
    <property type="molecule type" value="Genomic_DNA"/>
</dbReference>
<evidence type="ECO:0000313" key="1">
    <source>
        <dbReference type="EMBL" id="MCT1607166.1"/>
    </source>
</evidence>
<evidence type="ECO:0000313" key="2">
    <source>
        <dbReference type="Proteomes" id="UP001205046"/>
    </source>
</evidence>
<proteinExistence type="predicted"/>
<name>A0ABT2HR78_9MICC</name>
<gene>
    <name evidence="1" type="ORF">M3B43_07465</name>
</gene>
<keyword evidence="2" id="KW-1185">Reference proteome</keyword>
<dbReference type="Pfam" id="PF05133">
    <property type="entry name" value="SPP1_portal"/>
    <property type="match status" value="1"/>
</dbReference>
<dbReference type="RefSeq" id="WP_260073172.1">
    <property type="nucleotide sequence ID" value="NZ_JALXMO010000016.1"/>
</dbReference>
<protein>
    <submittedName>
        <fullName evidence="1">Phage portal protein</fullName>
    </submittedName>
</protein>
<reference evidence="1 2" key="1">
    <citation type="submission" date="2022-04" db="EMBL/GenBank/DDBJ databases">
        <title>Human microbiome associated bacterial genomes.</title>
        <authorList>
            <person name="Sandstrom S."/>
            <person name="Salamzade R."/>
            <person name="Kalan L.R."/>
        </authorList>
    </citation>
    <scope>NUCLEOTIDE SEQUENCE [LARGE SCALE GENOMIC DNA]</scope>
    <source>
        <strain evidence="2">p3-SID767</strain>
    </source>
</reference>
<comment type="caution">
    <text evidence="1">The sequence shown here is derived from an EMBL/GenBank/DDBJ whole genome shotgun (WGS) entry which is preliminary data.</text>
</comment>
<dbReference type="InterPro" id="IPR021145">
    <property type="entry name" value="Portal_protein_SPP1_Gp6-like"/>
</dbReference>
<organism evidence="1 2">
    <name type="scientific">Nesterenkonia massiliensis</name>
    <dbReference type="NCBI Taxonomy" id="1232429"/>
    <lineage>
        <taxon>Bacteria</taxon>
        <taxon>Bacillati</taxon>
        <taxon>Actinomycetota</taxon>
        <taxon>Actinomycetes</taxon>
        <taxon>Micrococcales</taxon>
        <taxon>Micrococcaceae</taxon>
        <taxon>Nesterenkonia</taxon>
    </lineage>
</organism>
<sequence length="230" mass="25223">RAYVRMEGNAEFYSSPQLAAEGADIDQFEGMSRGKKFQLAMDRIIALTRDEDGNAPSIKQLQQASMAPHSDMLRTVATAFSGETGIPPASLGIIHENPSSAEAIRANKHDLLIDATYQNSRVLNTAVQDIARLAWMVRERSTDLPAEAWQLSARFTDPEFKSLAAKADPVVKIAGAMPDLAGSQVLLEELFDEDQVERILEERRRTDVLDILRRGSTEAGAGDVPLEATQ</sequence>
<dbReference type="Proteomes" id="UP001205046">
    <property type="component" value="Unassembled WGS sequence"/>
</dbReference>
<feature type="non-terminal residue" evidence="1">
    <location>
        <position position="1"/>
    </location>
</feature>